<dbReference type="GO" id="GO:0005886">
    <property type="term" value="C:plasma membrane"/>
    <property type="evidence" value="ECO:0007669"/>
    <property type="project" value="UniProtKB-SubCell"/>
</dbReference>
<feature type="domain" description="ABC transmembrane type-1" evidence="8">
    <location>
        <begin position="107"/>
        <end position="296"/>
    </location>
</feature>
<dbReference type="SUPFAM" id="SSF161098">
    <property type="entry name" value="MetI-like"/>
    <property type="match status" value="1"/>
</dbReference>
<keyword evidence="2 7" id="KW-0813">Transport</keyword>
<dbReference type="KEGG" id="psai:C3B54_11838"/>
<feature type="transmembrane region" description="Helical" evidence="7">
    <location>
        <begin position="35"/>
        <end position="58"/>
    </location>
</feature>
<gene>
    <name evidence="9" type="ORF">C3B54_11838</name>
</gene>
<evidence type="ECO:0000313" key="9">
    <source>
        <dbReference type="EMBL" id="AVG23816.1"/>
    </source>
</evidence>
<organism evidence="9 10">
    <name type="scientific">Pontimonas salivibrio</name>
    <dbReference type="NCBI Taxonomy" id="1159327"/>
    <lineage>
        <taxon>Bacteria</taxon>
        <taxon>Bacillati</taxon>
        <taxon>Actinomycetota</taxon>
        <taxon>Actinomycetes</taxon>
        <taxon>Micrococcales</taxon>
        <taxon>Microbacteriaceae</taxon>
        <taxon>Pontimonas</taxon>
    </lineage>
</organism>
<dbReference type="PANTHER" id="PTHR43386:SF1">
    <property type="entry name" value="D,D-DIPEPTIDE TRANSPORT SYSTEM PERMEASE PROTEIN DDPC-RELATED"/>
    <property type="match status" value="1"/>
</dbReference>
<dbReference type="RefSeq" id="WP_104913376.1">
    <property type="nucleotide sequence ID" value="NZ_CP026923.1"/>
</dbReference>
<dbReference type="Gene3D" id="1.10.3720.10">
    <property type="entry name" value="MetI-like"/>
    <property type="match status" value="1"/>
</dbReference>
<evidence type="ECO:0000256" key="4">
    <source>
        <dbReference type="ARBA" id="ARBA00022692"/>
    </source>
</evidence>
<keyword evidence="4 7" id="KW-0812">Transmembrane</keyword>
<comment type="subcellular location">
    <subcellularLocation>
        <location evidence="1 7">Cell membrane</location>
        <topology evidence="1 7">Multi-pass membrane protein</topology>
    </subcellularLocation>
</comment>
<keyword evidence="6 7" id="KW-0472">Membrane</keyword>
<name>A0A2L2BQ72_9MICO</name>
<dbReference type="Proteomes" id="UP000243077">
    <property type="component" value="Chromosome"/>
</dbReference>
<dbReference type="PANTHER" id="PTHR43386">
    <property type="entry name" value="OLIGOPEPTIDE TRANSPORT SYSTEM PERMEASE PROTEIN APPC"/>
    <property type="match status" value="1"/>
</dbReference>
<dbReference type="AlphaFoldDB" id="A0A2L2BQ72"/>
<protein>
    <submittedName>
        <fullName evidence="9">Peptide/nickel ABC permease</fullName>
    </submittedName>
</protein>
<sequence length="310" mass="33309">MTILQTNGDVISAELPKQSAASVKWARRREVATEVLRNPLTVIGLVIIFAFFLMALFAPLLTEPNQPDAYQSPRDWANIDSPPGVAGHVLGTDSQGGDVLYGVIWGSRLSLQLSLSVVLFTLVFGTIVGSVAAMRGGRLDNLLMRIVDVFLSIPELIFALAIAAVLGPSFRNIILALAAVFWVKYARIIRGEIIRVKQAEYVASSRVVGDSTWNIYRKDVLPNAVTPLVVQATLDMGNVVLIGATLSFIGLAQAGLTEWGAMVSAGQSGLLAGHWWVSTFAGLAIVLWALAFNLVGDGLRDVLDPKTEGR</sequence>
<feature type="transmembrane region" description="Helical" evidence="7">
    <location>
        <begin position="146"/>
        <end position="166"/>
    </location>
</feature>
<dbReference type="PROSITE" id="PS50928">
    <property type="entry name" value="ABC_TM1"/>
    <property type="match status" value="1"/>
</dbReference>
<evidence type="ECO:0000256" key="2">
    <source>
        <dbReference type="ARBA" id="ARBA00022448"/>
    </source>
</evidence>
<feature type="transmembrane region" description="Helical" evidence="7">
    <location>
        <begin position="275"/>
        <end position="296"/>
    </location>
</feature>
<dbReference type="InterPro" id="IPR000515">
    <property type="entry name" value="MetI-like"/>
</dbReference>
<evidence type="ECO:0000256" key="7">
    <source>
        <dbReference type="RuleBase" id="RU363032"/>
    </source>
</evidence>
<dbReference type="GO" id="GO:0055085">
    <property type="term" value="P:transmembrane transport"/>
    <property type="evidence" value="ECO:0007669"/>
    <property type="project" value="InterPro"/>
</dbReference>
<evidence type="ECO:0000256" key="1">
    <source>
        <dbReference type="ARBA" id="ARBA00004651"/>
    </source>
</evidence>
<keyword evidence="10" id="KW-1185">Reference proteome</keyword>
<proteinExistence type="inferred from homology"/>
<accession>A0A2L2BQ72</accession>
<feature type="transmembrane region" description="Helical" evidence="7">
    <location>
        <begin position="113"/>
        <end position="134"/>
    </location>
</feature>
<evidence type="ECO:0000256" key="6">
    <source>
        <dbReference type="ARBA" id="ARBA00023136"/>
    </source>
</evidence>
<feature type="transmembrane region" description="Helical" evidence="7">
    <location>
        <begin position="172"/>
        <end position="189"/>
    </location>
</feature>
<reference evidence="9 10" key="1">
    <citation type="submission" date="2018-02" db="EMBL/GenBank/DDBJ databases">
        <title>Complete genome of the streamlined marine actinobacterium Pontimonas salivibrio CL-TW6 adapted to coastal planktonic lifestype.</title>
        <authorList>
            <person name="Cho B.C."/>
            <person name="Hardies S.C."/>
            <person name="Jang G.I."/>
            <person name="Hwang C.Y."/>
        </authorList>
    </citation>
    <scope>NUCLEOTIDE SEQUENCE [LARGE SCALE GENOMIC DNA]</scope>
    <source>
        <strain evidence="9 10">CL-TW6</strain>
    </source>
</reference>
<evidence type="ECO:0000259" key="8">
    <source>
        <dbReference type="PROSITE" id="PS50928"/>
    </source>
</evidence>
<evidence type="ECO:0000313" key="10">
    <source>
        <dbReference type="Proteomes" id="UP000243077"/>
    </source>
</evidence>
<keyword evidence="3" id="KW-1003">Cell membrane</keyword>
<dbReference type="InterPro" id="IPR035906">
    <property type="entry name" value="MetI-like_sf"/>
</dbReference>
<dbReference type="CDD" id="cd06261">
    <property type="entry name" value="TM_PBP2"/>
    <property type="match status" value="1"/>
</dbReference>
<evidence type="ECO:0000256" key="3">
    <source>
        <dbReference type="ARBA" id="ARBA00022475"/>
    </source>
</evidence>
<keyword evidence="5 7" id="KW-1133">Transmembrane helix</keyword>
<dbReference type="InterPro" id="IPR025966">
    <property type="entry name" value="OppC_N"/>
</dbReference>
<dbReference type="EMBL" id="CP026923">
    <property type="protein sequence ID" value="AVG23816.1"/>
    <property type="molecule type" value="Genomic_DNA"/>
</dbReference>
<dbReference type="Pfam" id="PF00528">
    <property type="entry name" value="BPD_transp_1"/>
    <property type="match status" value="1"/>
</dbReference>
<dbReference type="Pfam" id="PF12911">
    <property type="entry name" value="OppC_N"/>
    <property type="match status" value="1"/>
</dbReference>
<feature type="transmembrane region" description="Helical" evidence="7">
    <location>
        <begin position="236"/>
        <end position="255"/>
    </location>
</feature>
<evidence type="ECO:0000256" key="5">
    <source>
        <dbReference type="ARBA" id="ARBA00022989"/>
    </source>
</evidence>
<comment type="similarity">
    <text evidence="7">Belongs to the binding-protein-dependent transport system permease family.</text>
</comment>
<dbReference type="InterPro" id="IPR050366">
    <property type="entry name" value="BP-dependent_transpt_permease"/>
</dbReference>
<dbReference type="OrthoDB" id="9812701at2"/>